<name>F0QV76_VULM7</name>
<keyword evidence="1" id="KW-0812">Transmembrane</keyword>
<dbReference type="EMBL" id="CP002529">
    <property type="protein sequence ID" value="ADY00808.1"/>
    <property type="molecule type" value="Genomic_DNA"/>
</dbReference>
<dbReference type="AlphaFoldDB" id="F0QV76"/>
<keyword evidence="3" id="KW-1185">Reference proteome</keyword>
<dbReference type="Proteomes" id="UP000007485">
    <property type="component" value="Chromosome"/>
</dbReference>
<sequence length="288" mass="31960">MDINKAIDIAILTLVIVLAAVLTYFMLVKIIAPPSRLHSGVTIITSTYEGINAWPPYFQLINSSVVYNTFKNYSLVYGPNTAPIKVLILYNPVMPPATNFTVTNANYIINTSEEGLVQYEIAFNVYSYMSAMSASPLTTAETNVASVAYCLYFNSTNSDNALLFLSEVGSIIGSNTSNVANFTSTASIQEILNKLGININATECVNKYETYVMNYQRLIGYVLVLYYVPPFLTPTPLTYEIPINSPVLFMLGYNSMTGAYDDTINNIQLPIFVQNLMTQKFIYQNLNG</sequence>
<organism evidence="2 3">
    <name type="scientific">Vulcanisaeta moutnovskia (strain 768-28)</name>
    <dbReference type="NCBI Taxonomy" id="985053"/>
    <lineage>
        <taxon>Archaea</taxon>
        <taxon>Thermoproteota</taxon>
        <taxon>Thermoprotei</taxon>
        <taxon>Thermoproteales</taxon>
        <taxon>Thermoproteaceae</taxon>
        <taxon>Vulcanisaeta</taxon>
    </lineage>
</organism>
<dbReference type="KEGG" id="vmo:VMUT_0597"/>
<dbReference type="HOGENOM" id="CLU_965130_0_0_2"/>
<protein>
    <submittedName>
        <fullName evidence="2">Uncharacterized protein</fullName>
    </submittedName>
</protein>
<reference evidence="2 3" key="1">
    <citation type="journal article" date="2011" name="J. Bacteriol.">
        <title>Complete genome sequence of 'Vulcanisaeta moutnovskia' strain 768-28, a novel member of the hyperthermophilic crenarchaeal genus vulcanisaeta.</title>
        <authorList>
            <person name="Gumerov V.M."/>
            <person name="Mardanov A.V."/>
            <person name="Beletsky A.V."/>
            <person name="Prokofeva M.I."/>
            <person name="Bonch-Osmolovskaya E.A."/>
            <person name="Ravin N.V."/>
            <person name="Skryabin K.G."/>
        </authorList>
    </citation>
    <scope>NUCLEOTIDE SEQUENCE [LARGE SCALE GENOMIC DNA]</scope>
    <source>
        <strain evidence="2 3">768-28</strain>
    </source>
</reference>
<gene>
    <name evidence="2" type="ordered locus">VMUT_0597</name>
</gene>
<dbReference type="GeneID" id="10288249"/>
<evidence type="ECO:0000256" key="1">
    <source>
        <dbReference type="SAM" id="Phobius"/>
    </source>
</evidence>
<evidence type="ECO:0000313" key="2">
    <source>
        <dbReference type="EMBL" id="ADY00808.1"/>
    </source>
</evidence>
<feature type="transmembrane region" description="Helical" evidence="1">
    <location>
        <begin position="6"/>
        <end position="27"/>
    </location>
</feature>
<dbReference type="OrthoDB" id="28030at2157"/>
<keyword evidence="1" id="KW-0472">Membrane</keyword>
<dbReference type="RefSeq" id="WP_013603971.1">
    <property type="nucleotide sequence ID" value="NC_015151.1"/>
</dbReference>
<evidence type="ECO:0000313" key="3">
    <source>
        <dbReference type="Proteomes" id="UP000007485"/>
    </source>
</evidence>
<keyword evidence="1" id="KW-1133">Transmembrane helix</keyword>
<proteinExistence type="predicted"/>
<dbReference type="eggNOG" id="arCOG10472">
    <property type="taxonomic scope" value="Archaea"/>
</dbReference>
<accession>F0QV76</accession>